<feature type="domain" description="Carbohydrate-binding module family 96" evidence="5">
    <location>
        <begin position="32"/>
        <end position="178"/>
    </location>
</feature>
<dbReference type="Pfam" id="PF24517">
    <property type="entry name" value="CBM96"/>
    <property type="match status" value="1"/>
</dbReference>
<comment type="caution">
    <text evidence="6">The sequence shown here is derived from an EMBL/GenBank/DDBJ whole genome shotgun (WGS) entry which is preliminary data.</text>
</comment>
<dbReference type="AlphaFoldDB" id="A0A2T0RJJ9"/>
<evidence type="ECO:0000256" key="1">
    <source>
        <dbReference type="ARBA" id="ARBA00004613"/>
    </source>
</evidence>
<evidence type="ECO:0000256" key="2">
    <source>
        <dbReference type="ARBA" id="ARBA00022525"/>
    </source>
</evidence>
<feature type="non-terminal residue" evidence="6">
    <location>
        <position position="253"/>
    </location>
</feature>
<reference evidence="6 7" key="1">
    <citation type="submission" date="2018-03" db="EMBL/GenBank/DDBJ databases">
        <title>Genomic Encyclopedia of Archaeal and Bacterial Type Strains, Phase II (KMG-II): from individual species to whole genera.</title>
        <authorList>
            <person name="Goeker M."/>
        </authorList>
    </citation>
    <scope>NUCLEOTIDE SEQUENCE [LARGE SCALE GENOMIC DNA]</scope>
    <source>
        <strain evidence="6 7">DSM 45348</strain>
    </source>
</reference>
<evidence type="ECO:0000259" key="5">
    <source>
        <dbReference type="Pfam" id="PF24517"/>
    </source>
</evidence>
<keyword evidence="2" id="KW-0964">Secreted</keyword>
<protein>
    <recommendedName>
        <fullName evidence="5">Carbohydrate-binding module family 96 domain-containing protein</fullName>
    </recommendedName>
</protein>
<accession>A0A2T0RJJ9</accession>
<dbReference type="NCBIfam" id="NF033679">
    <property type="entry name" value="DNRLRE_dom"/>
    <property type="match status" value="1"/>
</dbReference>
<keyword evidence="3 4" id="KW-0732">Signal</keyword>
<dbReference type="GO" id="GO:0005576">
    <property type="term" value="C:extracellular region"/>
    <property type="evidence" value="ECO:0007669"/>
    <property type="project" value="UniProtKB-SubCell"/>
</dbReference>
<feature type="chain" id="PRO_5015771543" description="Carbohydrate-binding module family 96 domain-containing protein" evidence="4">
    <location>
        <begin position="24"/>
        <end position="253"/>
    </location>
</feature>
<organism evidence="6 7">
    <name type="scientific">Pseudosporangium ferrugineum</name>
    <dbReference type="NCBI Taxonomy" id="439699"/>
    <lineage>
        <taxon>Bacteria</taxon>
        <taxon>Bacillati</taxon>
        <taxon>Actinomycetota</taxon>
        <taxon>Actinomycetes</taxon>
        <taxon>Micromonosporales</taxon>
        <taxon>Micromonosporaceae</taxon>
        <taxon>Pseudosporangium</taxon>
    </lineage>
</organism>
<evidence type="ECO:0000256" key="3">
    <source>
        <dbReference type="ARBA" id="ARBA00022729"/>
    </source>
</evidence>
<dbReference type="InterPro" id="IPR055372">
    <property type="entry name" value="CBM96"/>
</dbReference>
<dbReference type="EMBL" id="PVZG01000020">
    <property type="protein sequence ID" value="PRY21292.1"/>
    <property type="molecule type" value="Genomic_DNA"/>
</dbReference>
<proteinExistence type="predicted"/>
<comment type="subcellular location">
    <subcellularLocation>
        <location evidence="1">Secreted</location>
    </subcellularLocation>
</comment>
<sequence>MLAGASVAVTVTLGLAPAGVAQATTTTSTVTTVRTYATDDTYVSSTRHATTFGAADKLVVGRSGGETRTSYLKFTVRALPAGSRLTGAQVRLPLAGRPPASTLTLLRVPSTRWSERTLTAGRAPRAGSVVGRTTLSARSTVAVFDVGRVVTKPGTYAFALRSSATAAVTRLRSVEYGDRTTGGPEIRLTVRRSVAAPVPAAGGTCTVDALLVPSCGVLWGAAAGGFTDTPRDQALKAWEQTTGRTAAIFHAYH</sequence>
<dbReference type="OrthoDB" id="976137at2"/>
<evidence type="ECO:0000256" key="4">
    <source>
        <dbReference type="SAM" id="SignalP"/>
    </source>
</evidence>
<evidence type="ECO:0000313" key="6">
    <source>
        <dbReference type="EMBL" id="PRY21292.1"/>
    </source>
</evidence>
<keyword evidence="7" id="KW-1185">Reference proteome</keyword>
<evidence type="ECO:0000313" key="7">
    <source>
        <dbReference type="Proteomes" id="UP000239209"/>
    </source>
</evidence>
<name>A0A2T0RJJ9_9ACTN</name>
<dbReference type="Proteomes" id="UP000239209">
    <property type="component" value="Unassembled WGS sequence"/>
</dbReference>
<feature type="signal peptide" evidence="4">
    <location>
        <begin position="1"/>
        <end position="23"/>
    </location>
</feature>
<gene>
    <name evidence="6" type="ORF">CLV70_1201</name>
</gene>